<dbReference type="PRINTS" id="PR00950">
    <property type="entry name" value="TYPE3IMSPROT"/>
</dbReference>
<evidence type="ECO:0000256" key="9">
    <source>
        <dbReference type="ARBA" id="ARBA00022989"/>
    </source>
</evidence>
<dbReference type="GO" id="GO:0044780">
    <property type="term" value="P:bacterial-type flagellum assembly"/>
    <property type="evidence" value="ECO:0007669"/>
    <property type="project" value="InterPro"/>
</dbReference>
<organism evidence="15 16">
    <name type="scientific">Reinekea forsetii</name>
    <dbReference type="NCBI Taxonomy" id="1336806"/>
    <lineage>
        <taxon>Bacteria</taxon>
        <taxon>Pseudomonadati</taxon>
        <taxon>Pseudomonadota</taxon>
        <taxon>Gammaproteobacteria</taxon>
        <taxon>Oceanospirillales</taxon>
        <taxon>Saccharospirillaceae</taxon>
        <taxon>Reinekea</taxon>
    </lineage>
</organism>
<evidence type="ECO:0000256" key="3">
    <source>
        <dbReference type="ARBA" id="ARBA00021622"/>
    </source>
</evidence>
<evidence type="ECO:0000256" key="1">
    <source>
        <dbReference type="ARBA" id="ARBA00004651"/>
    </source>
</evidence>
<dbReference type="GO" id="GO:0005886">
    <property type="term" value="C:plasma membrane"/>
    <property type="evidence" value="ECO:0007669"/>
    <property type="project" value="UniProtKB-SubCell"/>
</dbReference>
<accession>A0A2K8KPI4</accession>
<dbReference type="InterPro" id="IPR006136">
    <property type="entry name" value="FlhB"/>
</dbReference>
<dbReference type="InterPro" id="IPR006135">
    <property type="entry name" value="T3SS_substrate_exporter"/>
</dbReference>
<evidence type="ECO:0000256" key="8">
    <source>
        <dbReference type="ARBA" id="ARBA00022927"/>
    </source>
</evidence>
<evidence type="ECO:0000256" key="6">
    <source>
        <dbReference type="ARBA" id="ARBA00022692"/>
    </source>
</evidence>
<keyword evidence="15" id="KW-0969">Cilium</keyword>
<keyword evidence="5 13" id="KW-1003">Cell membrane</keyword>
<proteinExistence type="inferred from homology"/>
<dbReference type="SUPFAM" id="SSF160544">
    <property type="entry name" value="EscU C-terminal domain-like"/>
    <property type="match status" value="1"/>
</dbReference>
<evidence type="ECO:0000313" key="16">
    <source>
        <dbReference type="Proteomes" id="UP000229757"/>
    </source>
</evidence>
<dbReference type="NCBIfam" id="TIGR00328">
    <property type="entry name" value="flhB"/>
    <property type="match status" value="1"/>
</dbReference>
<evidence type="ECO:0000256" key="7">
    <source>
        <dbReference type="ARBA" id="ARBA00022795"/>
    </source>
</evidence>
<feature type="transmembrane region" description="Helical" evidence="13">
    <location>
        <begin position="82"/>
        <end position="108"/>
    </location>
</feature>
<keyword evidence="7 13" id="KW-1005">Bacterial flagellum biogenesis</keyword>
<dbReference type="PANTHER" id="PTHR30531:SF12">
    <property type="entry name" value="FLAGELLAR BIOSYNTHETIC PROTEIN FLHB"/>
    <property type="match status" value="1"/>
</dbReference>
<dbReference type="AlphaFoldDB" id="A0A2K8KPI4"/>
<dbReference type="EMBL" id="CP011797">
    <property type="protein sequence ID" value="ATX76678.1"/>
    <property type="molecule type" value="Genomic_DNA"/>
</dbReference>
<feature type="transmembrane region" description="Helical" evidence="13">
    <location>
        <begin position="147"/>
        <end position="168"/>
    </location>
</feature>
<dbReference type="FunFam" id="3.40.1690.10:FF:000001">
    <property type="entry name" value="Flagellar biosynthetic protein FlhB"/>
    <property type="match status" value="1"/>
</dbReference>
<feature type="region of interest" description="Disordered" evidence="14">
    <location>
        <begin position="1"/>
        <end position="26"/>
    </location>
</feature>
<keyword evidence="6 13" id="KW-0812">Transmembrane</keyword>
<keyword evidence="10 13" id="KW-0472">Membrane</keyword>
<evidence type="ECO:0000256" key="12">
    <source>
        <dbReference type="ARBA" id="ARBA00025078"/>
    </source>
</evidence>
<name>A0A2K8KPI4_9GAMM</name>
<comment type="subcellular location">
    <subcellularLocation>
        <location evidence="1">Cell membrane</location>
        <topology evidence="1">Multi-pass membrane protein</topology>
    </subcellularLocation>
</comment>
<keyword evidence="8 13" id="KW-0653">Protein transport</keyword>
<dbReference type="Proteomes" id="UP000229757">
    <property type="component" value="Chromosome"/>
</dbReference>
<dbReference type="RefSeq" id="WP_100256998.1">
    <property type="nucleotide sequence ID" value="NZ_CP011797.1"/>
</dbReference>
<dbReference type="KEGG" id="rfo:REIFOR_01533"/>
<protein>
    <recommendedName>
        <fullName evidence="3 13">Flagellar biosynthetic protein FlhB</fullName>
    </recommendedName>
</protein>
<evidence type="ECO:0000256" key="4">
    <source>
        <dbReference type="ARBA" id="ARBA00022448"/>
    </source>
</evidence>
<evidence type="ECO:0000256" key="13">
    <source>
        <dbReference type="RuleBase" id="RU364091"/>
    </source>
</evidence>
<dbReference type="InterPro" id="IPR029025">
    <property type="entry name" value="T3SS_substrate_exporter_C"/>
</dbReference>
<dbReference type="Gene3D" id="3.40.1690.10">
    <property type="entry name" value="secretion proteins EscU"/>
    <property type="match status" value="1"/>
</dbReference>
<dbReference type="GO" id="GO:0009306">
    <property type="term" value="P:protein secretion"/>
    <property type="evidence" value="ECO:0007669"/>
    <property type="project" value="InterPro"/>
</dbReference>
<feature type="region of interest" description="Disordered" evidence="14">
    <location>
        <begin position="359"/>
        <end position="378"/>
    </location>
</feature>
<evidence type="ECO:0000256" key="10">
    <source>
        <dbReference type="ARBA" id="ARBA00023136"/>
    </source>
</evidence>
<comment type="function">
    <text evidence="12 13">Required for formation of the rod structure in the basal body of the flagellar apparatus. Together with FliI and FliH, may constitute the export apparatus of flagellin.</text>
</comment>
<gene>
    <name evidence="13 15" type="primary">flhB</name>
    <name evidence="15" type="ORF">REIFOR_01533</name>
</gene>
<reference evidence="15 16" key="1">
    <citation type="journal article" date="2017" name="Environ. Microbiol.">
        <title>Genomic and physiological analyses of 'Reinekea forsetii' reveal a versatile opportunistic lifestyle during spring algae blooms.</title>
        <authorList>
            <person name="Avci B."/>
            <person name="Hahnke R.L."/>
            <person name="Chafee M."/>
            <person name="Fischer T."/>
            <person name="Gruber-Vodicka H."/>
            <person name="Tegetmeyer H.E."/>
            <person name="Harder J."/>
            <person name="Fuchs B.M."/>
            <person name="Amann R.I."/>
            <person name="Teeling H."/>
        </authorList>
    </citation>
    <scope>NUCLEOTIDE SEQUENCE [LARGE SCALE GENOMIC DNA]</scope>
    <source>
        <strain evidence="15 16">Hel1_31_D35</strain>
    </source>
</reference>
<keyword evidence="9 13" id="KW-1133">Transmembrane helix</keyword>
<evidence type="ECO:0000313" key="15">
    <source>
        <dbReference type="EMBL" id="ATX76678.1"/>
    </source>
</evidence>
<feature type="compositionally biased region" description="Basic and acidic residues" evidence="14">
    <location>
        <begin position="7"/>
        <end position="26"/>
    </location>
</feature>
<keyword evidence="16" id="KW-1185">Reference proteome</keyword>
<evidence type="ECO:0000256" key="5">
    <source>
        <dbReference type="ARBA" id="ARBA00022475"/>
    </source>
</evidence>
<evidence type="ECO:0000256" key="14">
    <source>
        <dbReference type="SAM" id="MobiDB-lite"/>
    </source>
</evidence>
<keyword evidence="11 13" id="KW-1006">Bacterial flagellum protein export</keyword>
<sequence>MAEEDSSQEKTEEPTSRKLEKTREEGNVVRSKELNTSAILIVSAICILVFGPLMGNTLMEVMRFCFDFDARASWDTNISGEYFLASIYAAFTALLPFFALLLLTALAAPMSLGGWNFSTKALAPKASRMNPFSGLKRMFSMNSLVELLKGWGKVIVVATSAILVLFGLKDQFLSMIFEPTPNAIAHASRTLAWSFLLMACSTLIIALIDVPFQIFSHAKKLRMTMQEIKDEYKSSEGKPEIKAKIRQLQRDMANRRMMSDVPEADVIITNPTHYAVALKYKPNEMPAPLMVAKGVDMVALKIREIGGEYKVPILELPALSRSIYHHTEIGGEIPEGLYIAVAQVLAYIYQVEQWKKGNVQEKPQEPSYPIPNDLRQDT</sequence>
<dbReference type="Pfam" id="PF01312">
    <property type="entry name" value="Bac_export_2"/>
    <property type="match status" value="1"/>
</dbReference>
<keyword evidence="15" id="KW-0966">Cell projection</keyword>
<dbReference type="OrthoDB" id="9807950at2"/>
<feature type="transmembrane region" description="Helical" evidence="13">
    <location>
        <begin position="34"/>
        <end position="54"/>
    </location>
</feature>
<dbReference type="PANTHER" id="PTHR30531">
    <property type="entry name" value="FLAGELLAR BIOSYNTHETIC PROTEIN FLHB"/>
    <property type="match status" value="1"/>
</dbReference>
<keyword evidence="4 13" id="KW-0813">Transport</keyword>
<comment type="similarity">
    <text evidence="2 13">Belongs to the type III secretion exporter family.</text>
</comment>
<evidence type="ECO:0000256" key="11">
    <source>
        <dbReference type="ARBA" id="ARBA00023225"/>
    </source>
</evidence>
<keyword evidence="15" id="KW-0282">Flagellum</keyword>
<dbReference type="Gene3D" id="6.10.250.2080">
    <property type="match status" value="1"/>
</dbReference>
<evidence type="ECO:0000256" key="2">
    <source>
        <dbReference type="ARBA" id="ARBA00010690"/>
    </source>
</evidence>
<feature type="transmembrane region" description="Helical" evidence="13">
    <location>
        <begin position="191"/>
        <end position="215"/>
    </location>
</feature>